<evidence type="ECO:0000313" key="3">
    <source>
        <dbReference type="Proteomes" id="UP000250235"/>
    </source>
</evidence>
<reference evidence="2 3" key="1">
    <citation type="journal article" date="2015" name="Proc. Natl. Acad. Sci. U.S.A.">
        <title>The resurrection genome of Boea hygrometrica: A blueprint for survival of dehydration.</title>
        <authorList>
            <person name="Xiao L."/>
            <person name="Yang G."/>
            <person name="Zhang L."/>
            <person name="Yang X."/>
            <person name="Zhao S."/>
            <person name="Ji Z."/>
            <person name="Zhou Q."/>
            <person name="Hu M."/>
            <person name="Wang Y."/>
            <person name="Chen M."/>
            <person name="Xu Y."/>
            <person name="Jin H."/>
            <person name="Xiao X."/>
            <person name="Hu G."/>
            <person name="Bao F."/>
            <person name="Hu Y."/>
            <person name="Wan P."/>
            <person name="Li L."/>
            <person name="Deng X."/>
            <person name="Kuang T."/>
            <person name="Xiang C."/>
            <person name="Zhu J.K."/>
            <person name="Oliver M.J."/>
            <person name="He Y."/>
        </authorList>
    </citation>
    <scope>NUCLEOTIDE SEQUENCE [LARGE SCALE GENOMIC DNA]</scope>
    <source>
        <strain evidence="3">cv. XS01</strain>
    </source>
</reference>
<organism evidence="2 3">
    <name type="scientific">Dorcoceras hygrometricum</name>
    <dbReference type="NCBI Taxonomy" id="472368"/>
    <lineage>
        <taxon>Eukaryota</taxon>
        <taxon>Viridiplantae</taxon>
        <taxon>Streptophyta</taxon>
        <taxon>Embryophyta</taxon>
        <taxon>Tracheophyta</taxon>
        <taxon>Spermatophyta</taxon>
        <taxon>Magnoliopsida</taxon>
        <taxon>eudicotyledons</taxon>
        <taxon>Gunneridae</taxon>
        <taxon>Pentapetalae</taxon>
        <taxon>asterids</taxon>
        <taxon>lamiids</taxon>
        <taxon>Lamiales</taxon>
        <taxon>Gesneriaceae</taxon>
        <taxon>Didymocarpoideae</taxon>
        <taxon>Trichosporeae</taxon>
        <taxon>Loxocarpinae</taxon>
        <taxon>Dorcoceras</taxon>
    </lineage>
</organism>
<feature type="region of interest" description="Disordered" evidence="1">
    <location>
        <begin position="172"/>
        <end position="202"/>
    </location>
</feature>
<gene>
    <name evidence="2" type="ORF">F511_25615</name>
</gene>
<feature type="compositionally biased region" description="Low complexity" evidence="1">
    <location>
        <begin position="273"/>
        <end position="284"/>
    </location>
</feature>
<sequence length="309" mass="34971">MLFTTDDIPLGDETVIDQILMPTAYVTPQDFSKPLAQLRASVNQIQIERVQKMDDVEKLKDVLLLHIRGLEQRFTEILEQQDRTYRGLFANVRQEFQLQKASLSLEILESRRKLQSQQVTLSQDMDDKLKGIQDQQAALSHDLMEFHVQAQENYNTLTSQLSELVDYINRGGDAKKREGSSSRGPQPPPDDRTRPGSGDSSRWYDKLKGIQDQQAALSHDLMEFHVQAQENYNTLTSQLSELVDYINRGGDAKKREGSSSRGPQPPPDDRTRPGSGDSSRGRGSMSEPARKRGGGGSHRRDWRYWIGGS</sequence>
<dbReference type="AlphaFoldDB" id="A0A2Z7CZS0"/>
<evidence type="ECO:0000313" key="2">
    <source>
        <dbReference type="EMBL" id="KZV50214.1"/>
    </source>
</evidence>
<dbReference type="EMBL" id="KQ992522">
    <property type="protein sequence ID" value="KZV50214.1"/>
    <property type="molecule type" value="Genomic_DNA"/>
</dbReference>
<protein>
    <submittedName>
        <fullName evidence="2">U-box domain-containing protein 33-like</fullName>
    </submittedName>
</protein>
<accession>A0A2Z7CZS0</accession>
<keyword evidence="3" id="KW-1185">Reference proteome</keyword>
<dbReference type="Proteomes" id="UP000250235">
    <property type="component" value="Unassembled WGS sequence"/>
</dbReference>
<evidence type="ECO:0000256" key="1">
    <source>
        <dbReference type="SAM" id="MobiDB-lite"/>
    </source>
</evidence>
<name>A0A2Z7CZS0_9LAMI</name>
<proteinExistence type="predicted"/>
<feature type="region of interest" description="Disordered" evidence="1">
    <location>
        <begin position="250"/>
        <end position="309"/>
    </location>
</feature>